<proteinExistence type="predicted"/>
<accession>A0A3S1AWG3</accession>
<feature type="region of interest" description="Disordered" evidence="1">
    <location>
        <begin position="1"/>
        <end position="49"/>
    </location>
</feature>
<evidence type="ECO:0000313" key="3">
    <source>
        <dbReference type="Proteomes" id="UP000271974"/>
    </source>
</evidence>
<comment type="caution">
    <text evidence="2">The sequence shown here is derived from an EMBL/GenBank/DDBJ whole genome shotgun (WGS) entry which is preliminary data.</text>
</comment>
<dbReference type="Proteomes" id="UP000271974">
    <property type="component" value="Unassembled WGS sequence"/>
</dbReference>
<dbReference type="EMBL" id="RQTK01001833">
    <property type="protein sequence ID" value="RUS69103.1"/>
    <property type="molecule type" value="Genomic_DNA"/>
</dbReference>
<reference evidence="2 3" key="1">
    <citation type="submission" date="2019-01" db="EMBL/GenBank/DDBJ databases">
        <title>A draft genome assembly of the solar-powered sea slug Elysia chlorotica.</title>
        <authorList>
            <person name="Cai H."/>
            <person name="Li Q."/>
            <person name="Fang X."/>
            <person name="Li J."/>
            <person name="Curtis N.E."/>
            <person name="Altenburger A."/>
            <person name="Shibata T."/>
            <person name="Feng M."/>
            <person name="Maeda T."/>
            <person name="Schwartz J.A."/>
            <person name="Shigenobu S."/>
            <person name="Lundholm N."/>
            <person name="Nishiyama T."/>
            <person name="Yang H."/>
            <person name="Hasebe M."/>
            <person name="Li S."/>
            <person name="Pierce S.K."/>
            <person name="Wang J."/>
        </authorList>
    </citation>
    <scope>NUCLEOTIDE SEQUENCE [LARGE SCALE GENOMIC DNA]</scope>
    <source>
        <strain evidence="2">EC2010</strain>
        <tissue evidence="2">Whole organism of an adult</tissue>
    </source>
</reference>
<evidence type="ECO:0000256" key="1">
    <source>
        <dbReference type="SAM" id="MobiDB-lite"/>
    </source>
</evidence>
<dbReference type="OrthoDB" id="10580973at2759"/>
<dbReference type="AlphaFoldDB" id="A0A3S1AWG3"/>
<protein>
    <submittedName>
        <fullName evidence="2">Uncharacterized protein</fullName>
    </submittedName>
</protein>
<organism evidence="2 3">
    <name type="scientific">Elysia chlorotica</name>
    <name type="common">Eastern emerald elysia</name>
    <name type="synonym">Sea slug</name>
    <dbReference type="NCBI Taxonomy" id="188477"/>
    <lineage>
        <taxon>Eukaryota</taxon>
        <taxon>Metazoa</taxon>
        <taxon>Spiralia</taxon>
        <taxon>Lophotrochozoa</taxon>
        <taxon>Mollusca</taxon>
        <taxon>Gastropoda</taxon>
        <taxon>Heterobranchia</taxon>
        <taxon>Euthyneura</taxon>
        <taxon>Panpulmonata</taxon>
        <taxon>Sacoglossa</taxon>
        <taxon>Placobranchoidea</taxon>
        <taxon>Plakobranchidae</taxon>
        <taxon>Elysia</taxon>
    </lineage>
</organism>
<sequence length="382" mass="42327">MDDTDSDEDTPRAEEATGPESRPPASRHSPLRKDCSDLAKNRENVAEKTRRISAHVKDAKERFRLAMKSEGERKMMSIGDEGKVVDHVTSKLPAQTQIKIFRGNLKSQREKGHITLTDIPPLDLIYDNEHPDSAREATTPTNVKDSVKLDLNPEHPGLSRRKTATKTILPETSDNNKSPPLTPRCTPRRNKNRDFSHIPTPRRSGDKLPTLTLSAKEDLIKEIAPGLLLRSKDSELTSSRSSVASSTSSLRSSVTSIISLTELKTLRVNCRVSEDAIVSTATNTNNTTTTNNNNSSSNNGVTSVITSNMSVTDMKRVLLGRSKVRGVEPANFCVIAVKTVKANITESPIPETEDEMVRVETEILPDDAHPFEERGRHLRRTR</sequence>
<feature type="region of interest" description="Disordered" evidence="1">
    <location>
        <begin position="132"/>
        <end position="210"/>
    </location>
</feature>
<feature type="compositionally biased region" description="Polar residues" evidence="1">
    <location>
        <begin position="170"/>
        <end position="179"/>
    </location>
</feature>
<name>A0A3S1AWG3_ELYCH</name>
<keyword evidence="3" id="KW-1185">Reference proteome</keyword>
<feature type="compositionally biased region" description="Basic and acidic residues" evidence="1">
    <location>
        <begin position="31"/>
        <end position="49"/>
    </location>
</feature>
<evidence type="ECO:0000313" key="2">
    <source>
        <dbReference type="EMBL" id="RUS69103.1"/>
    </source>
</evidence>
<gene>
    <name evidence="2" type="ORF">EGW08_023135</name>
</gene>